<feature type="compositionally biased region" description="Basic and acidic residues" evidence="1">
    <location>
        <begin position="874"/>
        <end position="894"/>
    </location>
</feature>
<feature type="compositionally biased region" description="Low complexity" evidence="1">
    <location>
        <begin position="628"/>
        <end position="642"/>
    </location>
</feature>
<dbReference type="Proteomes" id="UP000317429">
    <property type="component" value="Chromosome"/>
</dbReference>
<evidence type="ECO:0000313" key="3">
    <source>
        <dbReference type="EMBL" id="QDU91465.1"/>
    </source>
</evidence>
<evidence type="ECO:0008006" key="5">
    <source>
        <dbReference type="Google" id="ProtNLM"/>
    </source>
</evidence>
<dbReference type="KEGG" id="pnd:Pla175_48940"/>
<accession>A0A518DJ09</accession>
<keyword evidence="2" id="KW-0812">Transmembrane</keyword>
<evidence type="ECO:0000313" key="4">
    <source>
        <dbReference type="Proteomes" id="UP000317429"/>
    </source>
</evidence>
<gene>
    <name evidence="3" type="ORF">Pla175_48940</name>
</gene>
<feature type="compositionally biased region" description="Basic and acidic residues" evidence="1">
    <location>
        <begin position="617"/>
        <end position="627"/>
    </location>
</feature>
<evidence type="ECO:0000256" key="2">
    <source>
        <dbReference type="SAM" id="Phobius"/>
    </source>
</evidence>
<keyword evidence="2" id="KW-0472">Membrane</keyword>
<feature type="transmembrane region" description="Helical" evidence="2">
    <location>
        <begin position="29"/>
        <end position="53"/>
    </location>
</feature>
<feature type="compositionally biased region" description="Gly residues" evidence="1">
    <location>
        <begin position="703"/>
        <end position="713"/>
    </location>
</feature>
<name>A0A518DJ09_9BACT</name>
<dbReference type="OrthoDB" id="257350at2"/>
<keyword evidence="2" id="KW-1133">Transmembrane helix</keyword>
<reference evidence="3 4" key="1">
    <citation type="submission" date="2019-02" db="EMBL/GenBank/DDBJ databases">
        <title>Deep-cultivation of Planctomycetes and their phenomic and genomic characterization uncovers novel biology.</title>
        <authorList>
            <person name="Wiegand S."/>
            <person name="Jogler M."/>
            <person name="Boedeker C."/>
            <person name="Pinto D."/>
            <person name="Vollmers J."/>
            <person name="Rivas-Marin E."/>
            <person name="Kohn T."/>
            <person name="Peeters S.H."/>
            <person name="Heuer A."/>
            <person name="Rast P."/>
            <person name="Oberbeckmann S."/>
            <person name="Bunk B."/>
            <person name="Jeske O."/>
            <person name="Meyerdierks A."/>
            <person name="Storesund J.E."/>
            <person name="Kallscheuer N."/>
            <person name="Luecker S."/>
            <person name="Lage O.M."/>
            <person name="Pohl T."/>
            <person name="Merkel B.J."/>
            <person name="Hornburger P."/>
            <person name="Mueller R.-W."/>
            <person name="Bruemmer F."/>
            <person name="Labrenz M."/>
            <person name="Spormann A.M."/>
            <person name="Op den Camp H."/>
            <person name="Overmann J."/>
            <person name="Amann R."/>
            <person name="Jetten M.S.M."/>
            <person name="Mascher T."/>
            <person name="Medema M.H."/>
            <person name="Devos D.P."/>
            <person name="Kaster A.-K."/>
            <person name="Ovreas L."/>
            <person name="Rohde M."/>
            <person name="Galperin M.Y."/>
            <person name="Jogler C."/>
        </authorList>
    </citation>
    <scope>NUCLEOTIDE SEQUENCE [LARGE SCALE GENOMIC DNA]</scope>
    <source>
        <strain evidence="3 4">Pla175</strain>
    </source>
</reference>
<feature type="compositionally biased region" description="Gly residues" evidence="1">
    <location>
        <begin position="911"/>
        <end position="927"/>
    </location>
</feature>
<proteinExistence type="predicted"/>
<feature type="compositionally biased region" description="Gly residues" evidence="1">
    <location>
        <begin position="679"/>
        <end position="688"/>
    </location>
</feature>
<feature type="transmembrane region" description="Helical" evidence="2">
    <location>
        <begin position="161"/>
        <end position="178"/>
    </location>
</feature>
<feature type="compositionally biased region" description="Polar residues" evidence="1">
    <location>
        <begin position="752"/>
        <end position="764"/>
    </location>
</feature>
<keyword evidence="4" id="KW-1185">Reference proteome</keyword>
<evidence type="ECO:0000256" key="1">
    <source>
        <dbReference type="SAM" id="MobiDB-lite"/>
    </source>
</evidence>
<sequence length="1241" mass="129867">MPTAPASPPPSVDQYIDQQIERTRRAVRLVDLATALMQLALAAVAFFLIAALLEHWLVGRGGFSGPVRFGLFLGALAAMGWFVWRAIWPIASRSINPIYAADVIEKHAPSLKNSLVNLLFFRGARDRYAPAVYETLERHTAAGLGQAHVETAVDRGHIVRLGYLLLGAVVLAGLYTVLSPKSALTTVARVMAPWAQIAAPSRVRIERLEPGSVEVTQGETITVAADVTGLGQDETAYLVYSTGDGQVVDRRTPMSPSEAGLRYALRLPLQGEPEALLGLQNDLTYRIEAGDAETLTQRVRVIRSPAIAVREVRYDYPDYTGFIDRTEPGAGDLVAIEGTRVTIVADANVPIDRASIDFEADGVSDLTLQADGESAQGSFVLRLRDDRRTPEHSAYALRLIDRDGRKNPRPARRRIDVTPDLTPEVDLLTPKEAEIETPLNQAVELEVNALDPDFALGSLRLMATRVGDAGGSGEFFDLSLLEAPRSGPVKAKHRFAPTDHGLRAGDVLECWAVAADNREPTPNTAVSRRVRIKIVDPGPRNPGDGEQIAKNDPQQQGGGEPGAEGADGEEQGDRQPNDAAGQGGGGGSERPQPDGSDTGAEDRHENAAPPEPGAEGGQREAGGERQQDPSQQDQQQGDQESGAQKEQEGQQDQQQEGDENQQGSDAAGMQKAGEENDGPSGGQGGQPGSGENSKAGEQQGEQQAGGGAGGDPGGEQRPVSAEGDDDATAFQKIQNRLSEQQEKEAQGAGQPSDPQRSGEPSQGDPTGDQPPGAGAGERTQRAAQGQQAQGDERQVDANESPEVSQKGDEPNSDAAAEGSGAATPPEAPNGGEPRPPQGSDQAPSESAGGEQLNPKGEPGAGDEGEPQGAPGADSRMRPRDKPSGEGADREKTDSAEPPAPGNGQKESDSQGGQGGDRAGGGEEGGGQQANREGTGSAGQNQAADEGGGRAADRGPGDASQNPGGDQASKDPTGSQAKTNQDGGQSQAGGDKPGGSEPPSQGEPGEGADGAQSKPAPGDAEGSEPAESPTSGDGPPSDQQPSGGEPADDRSGDPSQQQGDSGQGDQQQPGQQKPAQQQQQPKPGDPNQNAAGAQPGGNADRGGTDGAPPPGVESVGDEANLEYARKQTDLVLEKLADQLRKNKVDQQMLDELGWSQEDLRRFVERWQSRREEAAKPGAETAQQRLDEALKALGIKPPKLTGDTVRVEDDMRDLNEGVRNDIPAAFRDRVRVYNQGVSKTPAP</sequence>
<feature type="compositionally biased region" description="Basic and acidic residues" evidence="1">
    <location>
        <begin position="946"/>
        <end position="955"/>
    </location>
</feature>
<dbReference type="RefSeq" id="WP_145291601.1">
    <property type="nucleotide sequence ID" value="NZ_CP036291.1"/>
</dbReference>
<feature type="transmembrane region" description="Helical" evidence="2">
    <location>
        <begin position="65"/>
        <end position="84"/>
    </location>
</feature>
<dbReference type="EMBL" id="CP036291">
    <property type="protein sequence ID" value="QDU91465.1"/>
    <property type="molecule type" value="Genomic_DNA"/>
</dbReference>
<dbReference type="AlphaFoldDB" id="A0A518DJ09"/>
<organism evidence="3 4">
    <name type="scientific">Pirellulimonas nuda</name>
    <dbReference type="NCBI Taxonomy" id="2528009"/>
    <lineage>
        <taxon>Bacteria</taxon>
        <taxon>Pseudomonadati</taxon>
        <taxon>Planctomycetota</taxon>
        <taxon>Planctomycetia</taxon>
        <taxon>Pirellulales</taxon>
        <taxon>Lacipirellulaceae</taxon>
        <taxon>Pirellulimonas</taxon>
    </lineage>
</organism>
<feature type="region of interest" description="Disordered" evidence="1">
    <location>
        <begin position="519"/>
        <end position="1120"/>
    </location>
</feature>
<feature type="compositionally biased region" description="Polar residues" evidence="1">
    <location>
        <begin position="959"/>
        <end position="984"/>
    </location>
</feature>
<protein>
    <recommendedName>
        <fullName evidence="5">Immunoglobulin G-binding protein A</fullName>
    </recommendedName>
</protein>
<feature type="compositionally biased region" description="Low complexity" evidence="1">
    <location>
        <begin position="1052"/>
        <end position="1097"/>
    </location>
</feature>